<dbReference type="AlphaFoldDB" id="A0A517MFG2"/>
<dbReference type="PRINTS" id="PR01264">
    <property type="entry name" value="MECHCHANNEL"/>
</dbReference>
<protein>
    <recommendedName>
        <fullName evidence="10">Large-conductance mechanosensitive channel</fullName>
    </recommendedName>
</protein>
<dbReference type="NCBIfam" id="NF001843">
    <property type="entry name" value="PRK00567.1-4"/>
    <property type="match status" value="1"/>
</dbReference>
<dbReference type="HAMAP" id="MF_00115">
    <property type="entry name" value="MscL"/>
    <property type="match status" value="1"/>
</dbReference>
<evidence type="ECO:0000256" key="4">
    <source>
        <dbReference type="ARBA" id="ARBA00022475"/>
    </source>
</evidence>
<dbReference type="InterPro" id="IPR036019">
    <property type="entry name" value="MscL_channel"/>
</dbReference>
<keyword evidence="6 10" id="KW-1133">Transmembrane helix</keyword>
<proteinExistence type="inferred from homology"/>
<keyword evidence="7 10" id="KW-0406">Ion transport</keyword>
<dbReference type="PANTHER" id="PTHR30266">
    <property type="entry name" value="MECHANOSENSITIVE CHANNEL MSCL"/>
    <property type="match status" value="1"/>
</dbReference>
<dbReference type="InterPro" id="IPR037673">
    <property type="entry name" value="MSC/AndL"/>
</dbReference>
<feature type="transmembrane region" description="Helical" evidence="10">
    <location>
        <begin position="20"/>
        <end position="37"/>
    </location>
</feature>
<gene>
    <name evidence="10 11" type="primary">mscL</name>
    <name evidence="11" type="ORF">FF011L_23980</name>
</gene>
<organism evidence="11 12">
    <name type="scientific">Roseimaritima multifibrata</name>
    <dbReference type="NCBI Taxonomy" id="1930274"/>
    <lineage>
        <taxon>Bacteria</taxon>
        <taxon>Pseudomonadati</taxon>
        <taxon>Planctomycetota</taxon>
        <taxon>Planctomycetia</taxon>
        <taxon>Pirellulales</taxon>
        <taxon>Pirellulaceae</taxon>
        <taxon>Roseimaritima</taxon>
    </lineage>
</organism>
<dbReference type="InterPro" id="IPR001185">
    <property type="entry name" value="MS_channel"/>
</dbReference>
<keyword evidence="12" id="KW-1185">Reference proteome</keyword>
<comment type="function">
    <text evidence="10">Channel that opens in response to stretch forces in the membrane lipid bilayer. May participate in the regulation of osmotic pressure changes within the cell.</text>
</comment>
<keyword evidence="9 10" id="KW-0407">Ion channel</keyword>
<dbReference type="InterPro" id="IPR019823">
    <property type="entry name" value="Mechanosensitive_channel_CS"/>
</dbReference>
<evidence type="ECO:0000256" key="2">
    <source>
        <dbReference type="ARBA" id="ARBA00007254"/>
    </source>
</evidence>
<dbReference type="Proteomes" id="UP000320672">
    <property type="component" value="Chromosome"/>
</dbReference>
<evidence type="ECO:0000256" key="5">
    <source>
        <dbReference type="ARBA" id="ARBA00022692"/>
    </source>
</evidence>
<dbReference type="GO" id="GO:0008381">
    <property type="term" value="F:mechanosensitive monoatomic ion channel activity"/>
    <property type="evidence" value="ECO:0007669"/>
    <property type="project" value="UniProtKB-UniRule"/>
</dbReference>
<name>A0A517MFG2_9BACT</name>
<accession>A0A517MFG2</accession>
<evidence type="ECO:0000256" key="3">
    <source>
        <dbReference type="ARBA" id="ARBA00022448"/>
    </source>
</evidence>
<keyword evidence="5 10" id="KW-0812">Transmembrane</keyword>
<evidence type="ECO:0000313" key="12">
    <source>
        <dbReference type="Proteomes" id="UP000320672"/>
    </source>
</evidence>
<evidence type="ECO:0000256" key="1">
    <source>
        <dbReference type="ARBA" id="ARBA00004651"/>
    </source>
</evidence>
<evidence type="ECO:0000256" key="7">
    <source>
        <dbReference type="ARBA" id="ARBA00023065"/>
    </source>
</evidence>
<keyword evidence="3 10" id="KW-0813">Transport</keyword>
<dbReference type="GO" id="GO:0005886">
    <property type="term" value="C:plasma membrane"/>
    <property type="evidence" value="ECO:0007669"/>
    <property type="project" value="UniProtKB-SubCell"/>
</dbReference>
<keyword evidence="8 10" id="KW-0472">Membrane</keyword>
<dbReference type="SUPFAM" id="SSF81330">
    <property type="entry name" value="Gated mechanosensitive channel"/>
    <property type="match status" value="1"/>
</dbReference>
<dbReference type="EMBL" id="CP036262">
    <property type="protein sequence ID" value="QDS93625.1"/>
    <property type="molecule type" value="Genomic_DNA"/>
</dbReference>
<feature type="transmembrane region" description="Helical" evidence="10">
    <location>
        <begin position="77"/>
        <end position="98"/>
    </location>
</feature>
<evidence type="ECO:0000256" key="8">
    <source>
        <dbReference type="ARBA" id="ARBA00023136"/>
    </source>
</evidence>
<comment type="similarity">
    <text evidence="2 10">Belongs to the MscL family.</text>
</comment>
<dbReference type="NCBIfam" id="TIGR00220">
    <property type="entry name" value="mscL"/>
    <property type="match status" value="1"/>
</dbReference>
<dbReference type="PANTHER" id="PTHR30266:SF2">
    <property type="entry name" value="LARGE-CONDUCTANCE MECHANOSENSITIVE CHANNEL"/>
    <property type="match status" value="1"/>
</dbReference>
<dbReference type="PROSITE" id="PS01327">
    <property type="entry name" value="MSCL"/>
    <property type="match status" value="1"/>
</dbReference>
<evidence type="ECO:0000256" key="10">
    <source>
        <dbReference type="HAMAP-Rule" id="MF_00115"/>
    </source>
</evidence>
<evidence type="ECO:0000313" key="11">
    <source>
        <dbReference type="EMBL" id="QDS93625.1"/>
    </source>
</evidence>
<reference evidence="11 12" key="1">
    <citation type="submission" date="2019-02" db="EMBL/GenBank/DDBJ databases">
        <title>Deep-cultivation of Planctomycetes and their phenomic and genomic characterization uncovers novel biology.</title>
        <authorList>
            <person name="Wiegand S."/>
            <person name="Jogler M."/>
            <person name="Boedeker C."/>
            <person name="Pinto D."/>
            <person name="Vollmers J."/>
            <person name="Rivas-Marin E."/>
            <person name="Kohn T."/>
            <person name="Peeters S.H."/>
            <person name="Heuer A."/>
            <person name="Rast P."/>
            <person name="Oberbeckmann S."/>
            <person name="Bunk B."/>
            <person name="Jeske O."/>
            <person name="Meyerdierks A."/>
            <person name="Storesund J.E."/>
            <person name="Kallscheuer N."/>
            <person name="Luecker S."/>
            <person name="Lage O.M."/>
            <person name="Pohl T."/>
            <person name="Merkel B.J."/>
            <person name="Hornburger P."/>
            <person name="Mueller R.-W."/>
            <person name="Bruemmer F."/>
            <person name="Labrenz M."/>
            <person name="Spormann A.M."/>
            <person name="Op den Camp H."/>
            <person name="Overmann J."/>
            <person name="Amann R."/>
            <person name="Jetten M.S.M."/>
            <person name="Mascher T."/>
            <person name="Medema M.H."/>
            <person name="Devos D.P."/>
            <person name="Kaster A.-K."/>
            <person name="Ovreas L."/>
            <person name="Rohde M."/>
            <person name="Galperin M.Y."/>
            <person name="Jogler C."/>
        </authorList>
    </citation>
    <scope>NUCLEOTIDE SEQUENCE [LARGE SCALE GENOMIC DNA]</scope>
    <source>
        <strain evidence="11 12">FF011L</strain>
    </source>
</reference>
<evidence type="ECO:0000256" key="6">
    <source>
        <dbReference type="ARBA" id="ARBA00022989"/>
    </source>
</evidence>
<comment type="subcellular location">
    <subcellularLocation>
        <location evidence="1 10">Cell membrane</location>
        <topology evidence="1 10">Multi-pass membrane protein</topology>
    </subcellularLocation>
</comment>
<dbReference type="Gene3D" id="1.10.1200.120">
    <property type="entry name" value="Large-conductance mechanosensitive channel, MscL, domain 1"/>
    <property type="match status" value="1"/>
</dbReference>
<comment type="subunit">
    <text evidence="10">Homopentamer.</text>
</comment>
<keyword evidence="4 10" id="KW-1003">Cell membrane</keyword>
<dbReference type="RefSeq" id="WP_218933141.1">
    <property type="nucleotide sequence ID" value="NZ_CP036262.1"/>
</dbReference>
<evidence type="ECO:0000256" key="9">
    <source>
        <dbReference type="ARBA" id="ARBA00023303"/>
    </source>
</evidence>
<dbReference type="KEGG" id="rml:FF011L_23980"/>
<sequence length="148" mass="15821">MGLLKEFKEFALKGNMIDMAVGIVIGGAFGSVITSLVKDVITPPLGLLTEKVDFNSWVYTLRAADEANEISAVVLNIGAFINAMISFLIVAVAIFIVIKIMNRVRTQFEGDTETPSPTTQKCPACKMEIPIGATRCGHCTSDVPAKAA</sequence>
<dbReference type="Pfam" id="PF01741">
    <property type="entry name" value="MscL"/>
    <property type="match status" value="1"/>
</dbReference>